<dbReference type="InterPro" id="IPR000477">
    <property type="entry name" value="RT_dom"/>
</dbReference>
<feature type="domain" description="Reverse transcriptase" evidence="2">
    <location>
        <begin position="1160"/>
        <end position="1310"/>
    </location>
</feature>
<dbReference type="OrthoDB" id="990321at2759"/>
<evidence type="ECO:0000313" key="3">
    <source>
        <dbReference type="EMBL" id="KAF7150605.1"/>
    </source>
</evidence>
<dbReference type="EMBL" id="WJXA01000002">
    <property type="protein sequence ID" value="KAF7150605.1"/>
    <property type="molecule type" value="Genomic_DNA"/>
</dbReference>
<evidence type="ECO:0000313" key="4">
    <source>
        <dbReference type="Proteomes" id="UP000626092"/>
    </source>
</evidence>
<dbReference type="Proteomes" id="UP000626092">
    <property type="component" value="Unassembled WGS sequence"/>
</dbReference>
<dbReference type="SUPFAM" id="SSF56219">
    <property type="entry name" value="DNase I-like"/>
    <property type="match status" value="1"/>
</dbReference>
<evidence type="ECO:0000256" key="1">
    <source>
        <dbReference type="SAM" id="MobiDB-lite"/>
    </source>
</evidence>
<dbReference type="Pfam" id="PF00078">
    <property type="entry name" value="RVT_1"/>
    <property type="match status" value="1"/>
</dbReference>
<feature type="compositionally biased region" description="Pro residues" evidence="1">
    <location>
        <begin position="346"/>
        <end position="356"/>
    </location>
</feature>
<feature type="compositionally biased region" description="Low complexity" evidence="1">
    <location>
        <begin position="12"/>
        <end position="21"/>
    </location>
</feature>
<dbReference type="InterPro" id="IPR025558">
    <property type="entry name" value="DUF4283"/>
</dbReference>
<keyword evidence="4" id="KW-1185">Reference proteome</keyword>
<organism evidence="3 4">
    <name type="scientific">Rhododendron simsii</name>
    <name type="common">Sims's rhododendron</name>
    <dbReference type="NCBI Taxonomy" id="118357"/>
    <lineage>
        <taxon>Eukaryota</taxon>
        <taxon>Viridiplantae</taxon>
        <taxon>Streptophyta</taxon>
        <taxon>Embryophyta</taxon>
        <taxon>Tracheophyta</taxon>
        <taxon>Spermatophyta</taxon>
        <taxon>Magnoliopsida</taxon>
        <taxon>eudicotyledons</taxon>
        <taxon>Gunneridae</taxon>
        <taxon>Pentapetalae</taxon>
        <taxon>asterids</taxon>
        <taxon>Ericales</taxon>
        <taxon>Ericaceae</taxon>
        <taxon>Ericoideae</taxon>
        <taxon>Rhodoreae</taxon>
        <taxon>Rhododendron</taxon>
    </lineage>
</organism>
<gene>
    <name evidence="3" type="ORF">RHSIM_Rhsim02G0226500</name>
</gene>
<dbReference type="Pfam" id="PF14111">
    <property type="entry name" value="DUF4283"/>
    <property type="match status" value="1"/>
</dbReference>
<dbReference type="CDD" id="cd01650">
    <property type="entry name" value="RT_nLTR_like"/>
    <property type="match status" value="1"/>
</dbReference>
<feature type="region of interest" description="Disordered" evidence="1">
    <location>
        <begin position="1"/>
        <end position="26"/>
    </location>
</feature>
<comment type="caution">
    <text evidence="3">The sequence shown here is derived from an EMBL/GenBank/DDBJ whole genome shotgun (WGS) entry which is preliminary data.</text>
</comment>
<dbReference type="PANTHER" id="PTHR19446">
    <property type="entry name" value="REVERSE TRANSCRIPTASES"/>
    <property type="match status" value="1"/>
</dbReference>
<dbReference type="InterPro" id="IPR043502">
    <property type="entry name" value="DNA/RNA_pol_sf"/>
</dbReference>
<sequence>MSDLEESGGGTDSTETGYGSEYSEEYRSTPIDHELPYFSEFQRRKGLDMELPLATSGAGTTRYELCLVGYLVDIRQFHSRFVQQLVNELWRTREPVRVEGRSDNFYVFHFRNEVDLHFAISRGPWSLRGALLALDYWRNFMALGRAWVKRLAVWVRLVNLPLEYLTVEAATLLGRAVGEVVRVDVDERPTRNIRYVRVRVWIDPEKPLVSGFYLRCADGSRRWIACRYERVCKLCRACGRIGHTYPQCDLMEEDARALVDNHLQGMGDRLSATILEDPRFPLYGAFNRAYAHHPERRNTRMRVPPEQFPELDLNLGLAVPRSQVEERLEVPGSRTPVAGRTGVGSPPLPPPPPPSPRLHSDQVAQATQTEVLQENANHFLAVYDQQWEWGMQARELEEEEQNRVAQIASNVGSLPGSEQSIPAPEEMDGRWQDWSVILTRFGINAGSWGLLNDIPEQILRDPLSNREGSFPYNLELVMNAGYLPWINENEVGFNVGHNLDLGLNSLGPEAREGLRTSLGLGLTEQDFFGPGPTSNAPLWLFVRLSRNMDLITHCLLLNGVLLGGRMGGGGGGGGGGGCSYWGTDAEDCGSANSFRQSGPPKVVLLLPPKKVAKRTRGLAPNVREGMRARSQVRGTNRALHRKRNDAVSLARRISGIWLRMLQSARIGKGFSWGNCLAKMVVERARRTLKRAYILVDDEEGPPRRKSRSSSSSSSESSPKSDPSSQAPVTTSDNVLDFDRRGRDGVTASLGIDACGSKGGLWAAWDNSMTVQVMETNFHFLLLKLVDGFYGDWLLLLIYGHPVLSRREDTWAFLCDVASKLSGPLLVMGDFNQVLSVDEKFSAHTGPIRGLDWCSNFVTRCGLADVPSFGVKFTWSNNRSGEAATYEKLDRAMAYQRIQRFEEAWVGIDAVRHIAKKVWDVPLTGSFAFKVMQKQKMLLRHLANWKKLSIGYLTEEIVRKKRELEKIQLQLDGQFWGSEAEVLVKQDLMVRSELENLLTREEVYWAQRAKQNWLTMGDRNTKYFHKIASIRAHKNRAVALRDSSGVLVTDPDAIEAMFLDHFRSIFRCEEGSSVSRQGYLDYENGVRDGDRVNPSLLATIKTKLTDVQRQELDRPITPDEIRKAMFQMDGRKAPGPDGFVAAFYQENWDWMGMDIVQASLAFFESGFMLKELNQTLITLIPKVPNPQCVSDFRPISLCNVLYKVLSKVLVNRLRLVLRDLISQYQNGFVPTRMISDNMLIAHEMLEFIRKRKRGRRALYALKLDMNKAYDRVDWNFLLGVLRTMGFSQQWVGWIQQCISTVSFSVVVNGRR</sequence>
<protein>
    <recommendedName>
        <fullName evidence="2">Reverse transcriptase domain-containing protein</fullName>
    </recommendedName>
</protein>
<dbReference type="SUPFAM" id="SSF56672">
    <property type="entry name" value="DNA/RNA polymerases"/>
    <property type="match status" value="1"/>
</dbReference>
<proteinExistence type="predicted"/>
<feature type="compositionally biased region" description="Low complexity" evidence="1">
    <location>
        <begin position="708"/>
        <end position="724"/>
    </location>
</feature>
<name>A0A834HDZ2_RHOSS</name>
<reference evidence="3" key="1">
    <citation type="submission" date="2019-11" db="EMBL/GenBank/DDBJ databases">
        <authorList>
            <person name="Liu Y."/>
            <person name="Hou J."/>
            <person name="Li T.-Q."/>
            <person name="Guan C.-H."/>
            <person name="Wu X."/>
            <person name="Wu H.-Z."/>
            <person name="Ling F."/>
            <person name="Zhang R."/>
            <person name="Shi X.-G."/>
            <person name="Ren J.-P."/>
            <person name="Chen E.-F."/>
            <person name="Sun J.-M."/>
        </authorList>
    </citation>
    <scope>NUCLEOTIDE SEQUENCE</scope>
    <source>
        <strain evidence="3">Adult_tree_wgs_1</strain>
        <tissue evidence="3">Leaves</tissue>
    </source>
</reference>
<dbReference type="Gene3D" id="3.60.10.10">
    <property type="entry name" value="Endonuclease/exonuclease/phosphatase"/>
    <property type="match status" value="1"/>
</dbReference>
<dbReference type="PROSITE" id="PS50878">
    <property type="entry name" value="RT_POL"/>
    <property type="match status" value="1"/>
</dbReference>
<feature type="region of interest" description="Disordered" evidence="1">
    <location>
        <begin position="698"/>
        <end position="739"/>
    </location>
</feature>
<feature type="region of interest" description="Disordered" evidence="1">
    <location>
        <begin position="325"/>
        <end position="364"/>
    </location>
</feature>
<accession>A0A834HDZ2</accession>
<evidence type="ECO:0000259" key="2">
    <source>
        <dbReference type="PROSITE" id="PS50878"/>
    </source>
</evidence>
<dbReference type="InterPro" id="IPR036691">
    <property type="entry name" value="Endo/exonu/phosph_ase_sf"/>
</dbReference>